<accession>A0A8J3AW15</accession>
<dbReference type="RefSeq" id="WP_229723916.1">
    <property type="nucleotide sequence ID" value="NZ_BMDP01000001.1"/>
</dbReference>
<sequence length="298" mass="31661">MPWWLNHIAYIGLFPYRYSTMQNIPITDTVVHAFAQLVDDSGNSGSYREPSHSDIEFQVNASGLTTFDPKQQGQLIGKAKRVRAVLYEAMTANPMAASQFAMGLLGKIRACGGFRDGSPNFVGSEAIANARSACDSVGFALADDGTLAPKVLTALRGPELTDALLGYARRAQRGAEDAALVAGTGKDLLEATAAHVLMTIRGSYPTGANFQTLLGMAFIALDLAVPEIPEVQGESPVRGMERGLFTTALGINRVRNKQGSGHGRPWLPTLTDAEAKAAIESVGTVASYLLAKLAIHGR</sequence>
<proteinExistence type="predicted"/>
<reference evidence="2" key="1">
    <citation type="journal article" date="2014" name="Int. J. Syst. Evol. Microbiol.">
        <title>Complete genome sequence of Corynebacterium casei LMG S-19264T (=DSM 44701T), isolated from a smear-ripened cheese.</title>
        <authorList>
            <consortium name="US DOE Joint Genome Institute (JGI-PGF)"/>
            <person name="Walter F."/>
            <person name="Albersmeier A."/>
            <person name="Kalinowski J."/>
            <person name="Ruckert C."/>
        </authorList>
    </citation>
    <scope>NUCLEOTIDE SEQUENCE</scope>
    <source>
        <strain evidence="2">CCM 7664</strain>
    </source>
</reference>
<evidence type="ECO:0000313" key="2">
    <source>
        <dbReference type="EMBL" id="GGI53231.1"/>
    </source>
</evidence>
<dbReference type="Proteomes" id="UP000627205">
    <property type="component" value="Unassembled WGS sequence"/>
</dbReference>
<dbReference type="InterPro" id="IPR026001">
    <property type="entry name" value="Abi-like_C"/>
</dbReference>
<feature type="domain" description="Abortive infection protein-like C-terminal" evidence="1">
    <location>
        <begin position="212"/>
        <end position="290"/>
    </location>
</feature>
<reference evidence="2" key="2">
    <citation type="submission" date="2020-09" db="EMBL/GenBank/DDBJ databases">
        <authorList>
            <person name="Sun Q."/>
            <person name="Sedlacek I."/>
        </authorList>
    </citation>
    <scope>NUCLEOTIDE SEQUENCE</scope>
    <source>
        <strain evidence="2">CCM 7664</strain>
    </source>
</reference>
<evidence type="ECO:0000259" key="1">
    <source>
        <dbReference type="Pfam" id="PF14355"/>
    </source>
</evidence>
<dbReference type="EMBL" id="BMDP01000001">
    <property type="protein sequence ID" value="GGI53231.1"/>
    <property type="molecule type" value="Genomic_DNA"/>
</dbReference>
<name>A0A8J3AW15_9BURK</name>
<protein>
    <recommendedName>
        <fullName evidence="1">Abortive infection protein-like C-terminal domain-containing protein</fullName>
    </recommendedName>
</protein>
<gene>
    <name evidence="2" type="ORF">GCM10011430_04050</name>
</gene>
<evidence type="ECO:0000313" key="3">
    <source>
        <dbReference type="Proteomes" id="UP000627205"/>
    </source>
</evidence>
<dbReference type="AlphaFoldDB" id="A0A8J3AW15"/>
<dbReference type="Pfam" id="PF14355">
    <property type="entry name" value="Abi_C"/>
    <property type="match status" value="1"/>
</dbReference>
<keyword evidence="3" id="KW-1185">Reference proteome</keyword>
<comment type="caution">
    <text evidence="2">The sequence shown here is derived from an EMBL/GenBank/DDBJ whole genome shotgun (WGS) entry which is preliminary data.</text>
</comment>
<organism evidence="2 3">
    <name type="scientific">Oxalicibacterium solurbis</name>
    <dbReference type="NCBI Taxonomy" id="69280"/>
    <lineage>
        <taxon>Bacteria</taxon>
        <taxon>Pseudomonadati</taxon>
        <taxon>Pseudomonadota</taxon>
        <taxon>Betaproteobacteria</taxon>
        <taxon>Burkholderiales</taxon>
        <taxon>Oxalobacteraceae</taxon>
        <taxon>Oxalicibacterium</taxon>
    </lineage>
</organism>